<dbReference type="RefSeq" id="WP_011971843.1">
    <property type="nucleotide sequence ID" value="NC_009634.1"/>
</dbReference>
<evidence type="ECO:0000256" key="3">
    <source>
        <dbReference type="ARBA" id="ARBA00022692"/>
    </source>
</evidence>
<evidence type="ECO:0000256" key="2">
    <source>
        <dbReference type="ARBA" id="ARBA00022475"/>
    </source>
</evidence>
<feature type="transmembrane region" description="Helical" evidence="6">
    <location>
        <begin position="339"/>
        <end position="357"/>
    </location>
</feature>
<reference evidence="7" key="1">
    <citation type="submission" date="2007-06" db="EMBL/GenBank/DDBJ databases">
        <title>Complete sequence of Methanococcus vannielii SB.</title>
        <authorList>
            <consortium name="US DOE Joint Genome Institute"/>
            <person name="Copeland A."/>
            <person name="Lucas S."/>
            <person name="Lapidus A."/>
            <person name="Barry K."/>
            <person name="Glavina del Rio T."/>
            <person name="Dalin E."/>
            <person name="Tice H."/>
            <person name="Pitluck S."/>
            <person name="Chain P."/>
            <person name="Malfatti S."/>
            <person name="Shin M."/>
            <person name="Vergez L."/>
            <person name="Schmutz J."/>
            <person name="Larimer F."/>
            <person name="Land M."/>
            <person name="Hauser L."/>
            <person name="Kyrpides N."/>
            <person name="Anderson I."/>
            <person name="Sieprawska-Lupa M."/>
            <person name="Whitman W.B."/>
            <person name="Richardson P."/>
        </authorList>
    </citation>
    <scope>NUCLEOTIDE SEQUENCE [LARGE SCALE GENOMIC DNA]</scope>
    <source>
        <strain evidence="7">SB</strain>
    </source>
</reference>
<feature type="transmembrane region" description="Helical" evidence="6">
    <location>
        <begin position="369"/>
        <end position="388"/>
    </location>
</feature>
<sequence length="429" mass="47755">MLKTFKKDGLLRDSTYMIFSNIYSKFIAYLFYFIIPFILGTEGFGIVKGLLPILDTLVIVFCSGIPPAMAKFISESGKKFNPWVFDILKTMFILSIIGGIFTVFLKYILRGNYIDLPISYFYAISIALPCSVIISWSRGILQGSLEIKNLSKTWIIENTSKIVFLIILTYFFGIFGSILSISVAFLIGGIFGLYLISKNLKDYSILKILKNKTSKNNLNENSEISVKDVIYYSIPIALTTASYRLLNDLDGIFILSILGAFENGTYGYASLLSRFLFLFSSAIAVVLIPRISKSKDIGEFKKAIFLNCIIVLPAVVIMILFSENLLMFFFGISDHGANLSLKILSISALLMSMYTICASSLQGLGYAKIPVYILTFGIILNAILNYILISNLGITGGAIATLTSSFSVFLIISIITFRKLKKLKKVKYS</sequence>
<dbReference type="KEGG" id="mvn:Mevan_0024"/>
<feature type="transmembrane region" description="Helical" evidence="6">
    <location>
        <begin position="229"/>
        <end position="246"/>
    </location>
</feature>
<dbReference type="Proteomes" id="UP000001107">
    <property type="component" value="Chromosome"/>
</dbReference>
<feature type="transmembrane region" description="Helical" evidence="6">
    <location>
        <begin position="162"/>
        <end position="195"/>
    </location>
</feature>
<feature type="transmembrane region" description="Helical" evidence="6">
    <location>
        <begin position="120"/>
        <end position="141"/>
    </location>
</feature>
<proteinExistence type="predicted"/>
<dbReference type="AlphaFoldDB" id="A6UN67"/>
<organism evidence="7 8">
    <name type="scientific">Methanococcus vannielii (strain ATCC 35089 / DSM 1224 / JCM 13029 / OCM 148 / SB)</name>
    <dbReference type="NCBI Taxonomy" id="406327"/>
    <lineage>
        <taxon>Archaea</taxon>
        <taxon>Methanobacteriati</taxon>
        <taxon>Methanobacteriota</taxon>
        <taxon>Methanomada group</taxon>
        <taxon>Methanococci</taxon>
        <taxon>Methanococcales</taxon>
        <taxon>Methanococcaceae</taxon>
        <taxon>Methanococcus</taxon>
    </lineage>
</organism>
<keyword evidence="2" id="KW-1003">Cell membrane</keyword>
<keyword evidence="3 6" id="KW-0812">Transmembrane</keyword>
<dbReference type="CDD" id="cd13128">
    <property type="entry name" value="MATE_Wzx_like"/>
    <property type="match status" value="1"/>
</dbReference>
<evidence type="ECO:0000313" key="8">
    <source>
        <dbReference type="Proteomes" id="UP000001107"/>
    </source>
</evidence>
<dbReference type="GeneID" id="5325744"/>
<dbReference type="EMBL" id="CP000742">
    <property type="protein sequence ID" value="ABR53939.1"/>
    <property type="molecule type" value="Genomic_DNA"/>
</dbReference>
<evidence type="ECO:0000256" key="1">
    <source>
        <dbReference type="ARBA" id="ARBA00004651"/>
    </source>
</evidence>
<feature type="transmembrane region" description="Helical" evidence="6">
    <location>
        <begin position="87"/>
        <end position="108"/>
    </location>
</feature>
<feature type="transmembrane region" description="Helical" evidence="6">
    <location>
        <begin position="275"/>
        <end position="292"/>
    </location>
</feature>
<dbReference type="PANTHER" id="PTHR30250:SF28">
    <property type="entry name" value="POLYSACCHARIDE BIOSYNTHESIS PROTEIN"/>
    <property type="match status" value="1"/>
</dbReference>
<evidence type="ECO:0000313" key="7">
    <source>
        <dbReference type="EMBL" id="ABR53939.1"/>
    </source>
</evidence>
<keyword evidence="8" id="KW-1185">Reference proteome</keyword>
<feature type="transmembrane region" description="Helical" evidence="6">
    <location>
        <begin position="304"/>
        <end position="333"/>
    </location>
</feature>
<accession>A6UN67</accession>
<evidence type="ECO:0000256" key="5">
    <source>
        <dbReference type="ARBA" id="ARBA00023136"/>
    </source>
</evidence>
<evidence type="ECO:0000256" key="4">
    <source>
        <dbReference type="ARBA" id="ARBA00022989"/>
    </source>
</evidence>
<feature type="transmembrane region" description="Helical" evidence="6">
    <location>
        <begin position="45"/>
        <end position="66"/>
    </location>
</feature>
<comment type="subcellular location">
    <subcellularLocation>
        <location evidence="1">Cell membrane</location>
        <topology evidence="1">Multi-pass membrane protein</topology>
    </subcellularLocation>
</comment>
<dbReference type="PANTHER" id="PTHR30250">
    <property type="entry name" value="PST FAMILY PREDICTED COLANIC ACID TRANSPORTER"/>
    <property type="match status" value="1"/>
</dbReference>
<dbReference type="HOGENOM" id="CLU_648322_0_0_2"/>
<feature type="transmembrane region" description="Helical" evidence="6">
    <location>
        <begin position="21"/>
        <end position="39"/>
    </location>
</feature>
<dbReference type="eggNOG" id="arCOG02209">
    <property type="taxonomic scope" value="Archaea"/>
</dbReference>
<protein>
    <submittedName>
        <fullName evidence="7">Polysaccharide biosynthesis protein</fullName>
    </submittedName>
</protein>
<feature type="transmembrane region" description="Helical" evidence="6">
    <location>
        <begin position="394"/>
        <end position="417"/>
    </location>
</feature>
<dbReference type="OrthoDB" id="19148at2157"/>
<evidence type="ECO:0000256" key="6">
    <source>
        <dbReference type="SAM" id="Phobius"/>
    </source>
</evidence>
<dbReference type="InterPro" id="IPR050833">
    <property type="entry name" value="Poly_Biosynth_Transport"/>
</dbReference>
<keyword evidence="4 6" id="KW-1133">Transmembrane helix</keyword>
<gene>
    <name evidence="7" type="ordered locus">Mevan_0024</name>
</gene>
<dbReference type="InterPro" id="IPR002797">
    <property type="entry name" value="Polysacc_synth"/>
</dbReference>
<dbReference type="STRING" id="406327.Mevan_0024"/>
<name>A6UN67_METVS</name>
<dbReference type="GO" id="GO:0005886">
    <property type="term" value="C:plasma membrane"/>
    <property type="evidence" value="ECO:0007669"/>
    <property type="project" value="UniProtKB-SubCell"/>
</dbReference>
<keyword evidence="5 6" id="KW-0472">Membrane</keyword>
<dbReference type="Pfam" id="PF01943">
    <property type="entry name" value="Polysacc_synt"/>
    <property type="match status" value="1"/>
</dbReference>